<dbReference type="OrthoDB" id="6515899at2759"/>
<organism evidence="4 5">
    <name type="scientific">Haemaphysalis longicornis</name>
    <name type="common">Bush tick</name>
    <dbReference type="NCBI Taxonomy" id="44386"/>
    <lineage>
        <taxon>Eukaryota</taxon>
        <taxon>Metazoa</taxon>
        <taxon>Ecdysozoa</taxon>
        <taxon>Arthropoda</taxon>
        <taxon>Chelicerata</taxon>
        <taxon>Arachnida</taxon>
        <taxon>Acari</taxon>
        <taxon>Parasitiformes</taxon>
        <taxon>Ixodida</taxon>
        <taxon>Ixodoidea</taxon>
        <taxon>Ixodidae</taxon>
        <taxon>Haemaphysalinae</taxon>
        <taxon>Haemaphysalis</taxon>
    </lineage>
</organism>
<comment type="caution">
    <text evidence="4">The sequence shown here is derived from an EMBL/GenBank/DDBJ whole genome shotgun (WGS) entry which is preliminary data.</text>
</comment>
<evidence type="ECO:0000259" key="3">
    <source>
        <dbReference type="PROSITE" id="PS50157"/>
    </source>
</evidence>
<proteinExistence type="predicted"/>
<dbReference type="GO" id="GO:0008270">
    <property type="term" value="F:zinc ion binding"/>
    <property type="evidence" value="ECO:0007669"/>
    <property type="project" value="UniProtKB-KW"/>
</dbReference>
<dbReference type="Gene3D" id="3.30.160.60">
    <property type="entry name" value="Classic Zinc Finger"/>
    <property type="match status" value="1"/>
</dbReference>
<evidence type="ECO:0000256" key="2">
    <source>
        <dbReference type="SAM" id="MobiDB-lite"/>
    </source>
</evidence>
<keyword evidence="1" id="KW-0863">Zinc-finger</keyword>
<protein>
    <recommendedName>
        <fullName evidence="3">C2H2-type domain-containing protein</fullName>
    </recommendedName>
</protein>
<feature type="domain" description="C2H2-type" evidence="3">
    <location>
        <begin position="41"/>
        <end position="68"/>
    </location>
</feature>
<dbReference type="InterPro" id="IPR036236">
    <property type="entry name" value="Znf_C2H2_sf"/>
</dbReference>
<evidence type="ECO:0000313" key="5">
    <source>
        <dbReference type="Proteomes" id="UP000821853"/>
    </source>
</evidence>
<keyword evidence="5" id="KW-1185">Reference proteome</keyword>
<feature type="compositionally biased region" description="Basic and acidic residues" evidence="2">
    <location>
        <begin position="66"/>
        <end position="75"/>
    </location>
</feature>
<feature type="region of interest" description="Disordered" evidence="2">
    <location>
        <begin position="66"/>
        <end position="133"/>
    </location>
</feature>
<evidence type="ECO:0000256" key="1">
    <source>
        <dbReference type="PROSITE-ProRule" id="PRU00042"/>
    </source>
</evidence>
<feature type="compositionally biased region" description="Polar residues" evidence="2">
    <location>
        <begin position="97"/>
        <end position="109"/>
    </location>
</feature>
<keyword evidence="1" id="KW-0479">Metal-binding</keyword>
<reference evidence="4 5" key="1">
    <citation type="journal article" date="2020" name="Cell">
        <title>Large-Scale Comparative Analyses of Tick Genomes Elucidate Their Genetic Diversity and Vector Capacities.</title>
        <authorList>
            <consortium name="Tick Genome and Microbiome Consortium (TIGMIC)"/>
            <person name="Jia N."/>
            <person name="Wang J."/>
            <person name="Shi W."/>
            <person name="Du L."/>
            <person name="Sun Y."/>
            <person name="Zhan W."/>
            <person name="Jiang J.F."/>
            <person name="Wang Q."/>
            <person name="Zhang B."/>
            <person name="Ji P."/>
            <person name="Bell-Sakyi L."/>
            <person name="Cui X.M."/>
            <person name="Yuan T.T."/>
            <person name="Jiang B.G."/>
            <person name="Yang W.F."/>
            <person name="Lam T.T."/>
            <person name="Chang Q.C."/>
            <person name="Ding S.J."/>
            <person name="Wang X.J."/>
            <person name="Zhu J.G."/>
            <person name="Ruan X.D."/>
            <person name="Zhao L."/>
            <person name="Wei J.T."/>
            <person name="Ye R.Z."/>
            <person name="Que T.C."/>
            <person name="Du C.H."/>
            <person name="Zhou Y.H."/>
            <person name="Cheng J.X."/>
            <person name="Dai P.F."/>
            <person name="Guo W.B."/>
            <person name="Han X.H."/>
            <person name="Huang E.J."/>
            <person name="Li L.F."/>
            <person name="Wei W."/>
            <person name="Gao Y.C."/>
            <person name="Liu J.Z."/>
            <person name="Shao H.Z."/>
            <person name="Wang X."/>
            <person name="Wang C.C."/>
            <person name="Yang T.C."/>
            <person name="Huo Q.B."/>
            <person name="Li W."/>
            <person name="Chen H.Y."/>
            <person name="Chen S.E."/>
            <person name="Zhou L.G."/>
            <person name="Ni X.B."/>
            <person name="Tian J.H."/>
            <person name="Sheng Y."/>
            <person name="Liu T."/>
            <person name="Pan Y.S."/>
            <person name="Xia L.Y."/>
            <person name="Li J."/>
            <person name="Zhao F."/>
            <person name="Cao W.C."/>
        </authorList>
    </citation>
    <scope>NUCLEOTIDE SEQUENCE [LARGE SCALE GENOMIC DNA]</scope>
    <source>
        <strain evidence="4">HaeL-2018</strain>
    </source>
</reference>
<dbReference type="SUPFAM" id="SSF57667">
    <property type="entry name" value="beta-beta-alpha zinc fingers"/>
    <property type="match status" value="1"/>
</dbReference>
<dbReference type="Proteomes" id="UP000821853">
    <property type="component" value="Unassembled WGS sequence"/>
</dbReference>
<sequence>MRIRRTVNLCAVCGATLGAKPTLHPCLANGRAVAAPTQQRYQCSECPQSFPSKKGLNNHLQWHSKEEAKRLRAESSRPVTDQLPATPATAAEVDNVEGQQNETTPTFQQPAKAAPPLIPRSEGKQVRAPRPQG</sequence>
<accession>A0A9J6H7D1</accession>
<evidence type="ECO:0000313" key="4">
    <source>
        <dbReference type="EMBL" id="KAH9382954.1"/>
    </source>
</evidence>
<name>A0A9J6H7D1_HAELO</name>
<dbReference type="AlphaFoldDB" id="A0A9J6H7D1"/>
<dbReference type="EMBL" id="JABSTR010000751">
    <property type="protein sequence ID" value="KAH9382954.1"/>
    <property type="molecule type" value="Genomic_DNA"/>
</dbReference>
<dbReference type="VEuPathDB" id="VectorBase:HLOH_039998"/>
<keyword evidence="1" id="KW-0862">Zinc</keyword>
<dbReference type="PROSITE" id="PS00028">
    <property type="entry name" value="ZINC_FINGER_C2H2_1"/>
    <property type="match status" value="1"/>
</dbReference>
<dbReference type="InterPro" id="IPR013087">
    <property type="entry name" value="Znf_C2H2_type"/>
</dbReference>
<dbReference type="Pfam" id="PF13894">
    <property type="entry name" value="zf-C2H2_4"/>
    <property type="match status" value="1"/>
</dbReference>
<gene>
    <name evidence="4" type="ORF">HPB48_023591</name>
</gene>
<dbReference type="PROSITE" id="PS50157">
    <property type="entry name" value="ZINC_FINGER_C2H2_2"/>
    <property type="match status" value="1"/>
</dbReference>